<proteinExistence type="predicted"/>
<dbReference type="RefSeq" id="WP_393177403.1">
    <property type="nucleotide sequence ID" value="NZ_JBICRM010000065.1"/>
</dbReference>
<name>A0ABW7AUD7_9ACTN</name>
<keyword evidence="2" id="KW-1185">Reference proteome</keyword>
<comment type="caution">
    <text evidence="1">The sequence shown here is derived from an EMBL/GenBank/DDBJ whole genome shotgun (WGS) entry which is preliminary data.</text>
</comment>
<organism evidence="1 2">
    <name type="scientific">Nonomuraea marmarensis</name>
    <dbReference type="NCBI Taxonomy" id="3351344"/>
    <lineage>
        <taxon>Bacteria</taxon>
        <taxon>Bacillati</taxon>
        <taxon>Actinomycetota</taxon>
        <taxon>Actinomycetes</taxon>
        <taxon>Streptosporangiales</taxon>
        <taxon>Streptosporangiaceae</taxon>
        <taxon>Nonomuraea</taxon>
    </lineage>
</organism>
<gene>
    <name evidence="1" type="ORF">ACFLIM_48500</name>
</gene>
<dbReference type="EMBL" id="JBICRM010000065">
    <property type="protein sequence ID" value="MFG1711027.1"/>
    <property type="molecule type" value="Genomic_DNA"/>
</dbReference>
<accession>A0ABW7AUD7</accession>
<protein>
    <submittedName>
        <fullName evidence="1">DUF2255 family protein</fullName>
    </submittedName>
</protein>
<evidence type="ECO:0000313" key="2">
    <source>
        <dbReference type="Proteomes" id="UP001603978"/>
    </source>
</evidence>
<dbReference type="Pfam" id="PF10012">
    <property type="entry name" value="DUF2255"/>
    <property type="match status" value="1"/>
</dbReference>
<reference evidence="1 2" key="1">
    <citation type="submission" date="2024-10" db="EMBL/GenBank/DDBJ databases">
        <authorList>
            <person name="Topkara A.R."/>
            <person name="Saygin H."/>
        </authorList>
    </citation>
    <scope>NUCLEOTIDE SEQUENCE [LARGE SCALE GENOMIC DNA]</scope>
    <source>
        <strain evidence="1 2">M3C6</strain>
    </source>
</reference>
<dbReference type="InterPro" id="IPR016888">
    <property type="entry name" value="UCP028498"/>
</dbReference>
<sequence length="125" mass="13416">MTTWTSAEQQILTSSGSLTLTLTAGDRDQPSVEVGMVLVNGQLYVRAYQGARSHWYQAAKHHGHGHVHLGALTRDVLLRTAIGYEPADAIDTAYHTKYGGRGSITTTPTARSATIHISPTQSGSQ</sequence>
<dbReference type="Proteomes" id="UP001603978">
    <property type="component" value="Unassembled WGS sequence"/>
</dbReference>
<evidence type="ECO:0000313" key="1">
    <source>
        <dbReference type="EMBL" id="MFG1711027.1"/>
    </source>
</evidence>